<reference evidence="2" key="2">
    <citation type="submission" date="2025-08" db="UniProtKB">
        <authorList>
            <consortium name="Ensembl"/>
        </authorList>
    </citation>
    <scope>IDENTIFICATION</scope>
</reference>
<feature type="region of interest" description="Disordered" evidence="1">
    <location>
        <begin position="1"/>
        <end position="35"/>
    </location>
</feature>
<accession>A0A5F8HCU7</accession>
<reference evidence="2" key="3">
    <citation type="submission" date="2025-09" db="UniProtKB">
        <authorList>
            <consortium name="Ensembl"/>
        </authorList>
    </citation>
    <scope>IDENTIFICATION</scope>
</reference>
<feature type="compositionally biased region" description="Low complexity" evidence="1">
    <location>
        <begin position="1"/>
        <end position="17"/>
    </location>
</feature>
<evidence type="ECO:0000313" key="2">
    <source>
        <dbReference type="Ensembl" id="ENSMODP00000057633.1"/>
    </source>
</evidence>
<dbReference type="Proteomes" id="UP000002280">
    <property type="component" value="Chromosome 2"/>
</dbReference>
<protein>
    <submittedName>
        <fullName evidence="2">Uncharacterized protein</fullName>
    </submittedName>
</protein>
<dbReference type="GeneTree" id="ENSGT00950000186130"/>
<evidence type="ECO:0000313" key="3">
    <source>
        <dbReference type="Proteomes" id="UP000002280"/>
    </source>
</evidence>
<name>A0A5F8HCU7_MONDO</name>
<dbReference type="Ensembl" id="ENSMODT00000077988.1">
    <property type="protein sequence ID" value="ENSMODP00000057633.1"/>
    <property type="gene ID" value="ENSMODG00000048084.1"/>
</dbReference>
<dbReference type="Bgee" id="ENSMODG00000048084">
    <property type="expression patterns" value="Expressed in extraembryonic membrane and 19 other cell types or tissues"/>
</dbReference>
<dbReference type="AlphaFoldDB" id="A0A5F8HCU7"/>
<reference evidence="2 3" key="1">
    <citation type="journal article" date="2007" name="Nature">
        <title>Genome of the marsupial Monodelphis domestica reveals innovation in non-coding sequences.</title>
        <authorList>
            <person name="Mikkelsen T.S."/>
            <person name="Wakefield M.J."/>
            <person name="Aken B."/>
            <person name="Amemiya C.T."/>
            <person name="Chang J.L."/>
            <person name="Duke S."/>
            <person name="Garber M."/>
            <person name="Gentles A.J."/>
            <person name="Goodstadt L."/>
            <person name="Heger A."/>
            <person name="Jurka J."/>
            <person name="Kamal M."/>
            <person name="Mauceli E."/>
            <person name="Searle S.M."/>
            <person name="Sharpe T."/>
            <person name="Baker M.L."/>
            <person name="Batzer M.A."/>
            <person name="Benos P.V."/>
            <person name="Belov K."/>
            <person name="Clamp M."/>
            <person name="Cook A."/>
            <person name="Cuff J."/>
            <person name="Das R."/>
            <person name="Davidow L."/>
            <person name="Deakin J.E."/>
            <person name="Fazzari M.J."/>
            <person name="Glass J.L."/>
            <person name="Grabherr M."/>
            <person name="Greally J.M."/>
            <person name="Gu W."/>
            <person name="Hore T.A."/>
            <person name="Huttley G.A."/>
            <person name="Kleber M."/>
            <person name="Jirtle R.L."/>
            <person name="Koina E."/>
            <person name="Lee J.T."/>
            <person name="Mahony S."/>
            <person name="Marra M.A."/>
            <person name="Miller R.D."/>
            <person name="Nicholls R.D."/>
            <person name="Oda M."/>
            <person name="Papenfuss A.T."/>
            <person name="Parra Z.E."/>
            <person name="Pollock D.D."/>
            <person name="Ray D.A."/>
            <person name="Schein J.E."/>
            <person name="Speed T.P."/>
            <person name="Thompson K."/>
            <person name="VandeBerg J.L."/>
            <person name="Wade C.M."/>
            <person name="Walker J.A."/>
            <person name="Waters P.D."/>
            <person name="Webber C."/>
            <person name="Weidman J.R."/>
            <person name="Xie X."/>
            <person name="Zody M.C."/>
            <person name="Baldwin J."/>
            <person name="Abdouelleil A."/>
            <person name="Abdulkadir J."/>
            <person name="Abebe A."/>
            <person name="Abera B."/>
            <person name="Abreu J."/>
            <person name="Acer S.C."/>
            <person name="Aftuck L."/>
            <person name="Alexander A."/>
            <person name="An P."/>
            <person name="Anderson E."/>
            <person name="Anderson S."/>
            <person name="Arachi H."/>
            <person name="Azer M."/>
            <person name="Bachantsang P."/>
            <person name="Barry A."/>
            <person name="Bayul T."/>
            <person name="Berlin A."/>
            <person name="Bessette D."/>
            <person name="Bloom T."/>
            <person name="Bloom T."/>
            <person name="Boguslavskiy L."/>
            <person name="Bonnet C."/>
            <person name="Boukhgalter B."/>
            <person name="Bourzgui I."/>
            <person name="Brown A."/>
            <person name="Cahill P."/>
            <person name="Channer S."/>
            <person name="Cheshatsang Y."/>
            <person name="Chuda L."/>
            <person name="Citroen M."/>
            <person name="Collymore A."/>
            <person name="Cooke P."/>
            <person name="Costello M."/>
            <person name="D'Aco K."/>
            <person name="Daza R."/>
            <person name="De Haan G."/>
            <person name="DeGray S."/>
            <person name="DeMaso C."/>
            <person name="Dhargay N."/>
            <person name="Dooley K."/>
            <person name="Dooley E."/>
            <person name="Doricent M."/>
            <person name="Dorje P."/>
            <person name="Dorjee K."/>
            <person name="Dupes A."/>
            <person name="Elong R."/>
            <person name="Falk J."/>
            <person name="Farina A."/>
            <person name="Faro S."/>
            <person name="Ferguson D."/>
            <person name="Fisher S."/>
            <person name="Foley C.D."/>
            <person name="Franke A."/>
            <person name="Friedrich D."/>
            <person name="Gadbois L."/>
            <person name="Gearin G."/>
            <person name="Gearin C.R."/>
            <person name="Giannoukos G."/>
            <person name="Goode T."/>
            <person name="Graham J."/>
            <person name="Grandbois E."/>
            <person name="Grewal S."/>
            <person name="Gyaltsen K."/>
            <person name="Hafez N."/>
            <person name="Hagos B."/>
            <person name="Hall J."/>
            <person name="Henson C."/>
            <person name="Hollinger A."/>
            <person name="Honan T."/>
            <person name="Huard M.D."/>
            <person name="Hughes L."/>
            <person name="Hurhula B."/>
            <person name="Husby M.E."/>
            <person name="Kamat A."/>
            <person name="Kanga B."/>
            <person name="Kashin S."/>
            <person name="Khazanovich D."/>
            <person name="Kisner P."/>
            <person name="Lance K."/>
            <person name="Lara M."/>
            <person name="Lee W."/>
            <person name="Lennon N."/>
            <person name="Letendre F."/>
            <person name="LeVine R."/>
            <person name="Lipovsky A."/>
            <person name="Liu X."/>
            <person name="Liu J."/>
            <person name="Liu S."/>
            <person name="Lokyitsang T."/>
            <person name="Lokyitsang Y."/>
            <person name="Lubonja R."/>
            <person name="Lui A."/>
            <person name="MacDonald P."/>
            <person name="Magnisalis V."/>
            <person name="Maru K."/>
            <person name="Matthews C."/>
            <person name="McCusker W."/>
            <person name="McDonough S."/>
            <person name="Mehta T."/>
            <person name="Meldrim J."/>
            <person name="Meneus L."/>
            <person name="Mihai O."/>
            <person name="Mihalev A."/>
            <person name="Mihova T."/>
            <person name="Mittelman R."/>
            <person name="Mlenga V."/>
            <person name="Montmayeur A."/>
            <person name="Mulrain L."/>
            <person name="Navidi A."/>
            <person name="Naylor J."/>
            <person name="Negash T."/>
            <person name="Nguyen T."/>
            <person name="Nguyen N."/>
            <person name="Nicol R."/>
            <person name="Norbu C."/>
            <person name="Norbu N."/>
            <person name="Novod N."/>
            <person name="O'Neill B."/>
            <person name="Osman S."/>
            <person name="Markiewicz E."/>
            <person name="Oyono O.L."/>
            <person name="Patti C."/>
            <person name="Phunkhang P."/>
            <person name="Pierre F."/>
            <person name="Priest M."/>
            <person name="Raghuraman S."/>
            <person name="Rege F."/>
            <person name="Reyes R."/>
            <person name="Rise C."/>
            <person name="Rogov P."/>
            <person name="Ross K."/>
            <person name="Ryan E."/>
            <person name="Settipalli S."/>
            <person name="Shea T."/>
            <person name="Sherpa N."/>
            <person name="Shi L."/>
            <person name="Shih D."/>
            <person name="Sparrow T."/>
            <person name="Spaulding J."/>
            <person name="Stalker J."/>
            <person name="Stange-Thomann N."/>
            <person name="Stavropoulos S."/>
            <person name="Stone C."/>
            <person name="Strader C."/>
            <person name="Tesfaye S."/>
            <person name="Thomson T."/>
            <person name="Thoulutsang Y."/>
            <person name="Thoulutsang D."/>
            <person name="Topham K."/>
            <person name="Topping I."/>
            <person name="Tsamla T."/>
            <person name="Vassiliev H."/>
            <person name="Vo A."/>
            <person name="Wangchuk T."/>
            <person name="Wangdi T."/>
            <person name="Weiand M."/>
            <person name="Wilkinson J."/>
            <person name="Wilson A."/>
            <person name="Yadav S."/>
            <person name="Young G."/>
            <person name="Yu Q."/>
            <person name="Zembek L."/>
            <person name="Zhong D."/>
            <person name="Zimmer A."/>
            <person name="Zwirko Z."/>
            <person name="Jaffe D.B."/>
            <person name="Alvarez P."/>
            <person name="Brockman W."/>
            <person name="Butler J."/>
            <person name="Chin C."/>
            <person name="Gnerre S."/>
            <person name="MacCallum I."/>
            <person name="Graves J.A."/>
            <person name="Ponting C.P."/>
            <person name="Breen M."/>
            <person name="Samollow P.B."/>
            <person name="Lander E.S."/>
            <person name="Lindblad-Toh K."/>
        </authorList>
    </citation>
    <scope>NUCLEOTIDE SEQUENCE [LARGE SCALE GENOMIC DNA]</scope>
</reference>
<sequence>MAAPSPSGGSGSGSPSAVGPPGPGHTAVSSMQGKRKALKLNFANPPFKSTARFTLNPSGVQNPHIEFGLQWMKKSKNSYLWTWMW</sequence>
<organism evidence="2 3">
    <name type="scientific">Monodelphis domestica</name>
    <name type="common">Gray short-tailed opossum</name>
    <dbReference type="NCBI Taxonomy" id="13616"/>
    <lineage>
        <taxon>Eukaryota</taxon>
        <taxon>Metazoa</taxon>
        <taxon>Chordata</taxon>
        <taxon>Craniata</taxon>
        <taxon>Vertebrata</taxon>
        <taxon>Euteleostomi</taxon>
        <taxon>Mammalia</taxon>
        <taxon>Metatheria</taxon>
        <taxon>Didelphimorphia</taxon>
        <taxon>Didelphidae</taxon>
        <taxon>Monodelphis</taxon>
    </lineage>
</organism>
<evidence type="ECO:0000256" key="1">
    <source>
        <dbReference type="SAM" id="MobiDB-lite"/>
    </source>
</evidence>
<proteinExistence type="predicted"/>
<keyword evidence="3" id="KW-1185">Reference proteome</keyword>